<keyword evidence="7" id="KW-0997">Cell inner membrane</keyword>
<keyword evidence="3" id="KW-1003">Cell membrane</keyword>
<comment type="caution">
    <text evidence="9">The sequence shown here is derived from an EMBL/GenBank/DDBJ whole genome shotgun (WGS) entry which is preliminary data.</text>
</comment>
<evidence type="ECO:0000313" key="9">
    <source>
        <dbReference type="EMBL" id="HCM31790.1"/>
    </source>
</evidence>
<evidence type="ECO:0000256" key="6">
    <source>
        <dbReference type="ARBA" id="ARBA00023136"/>
    </source>
</evidence>
<name>A0A3A4CJE2_ACIRA</name>
<dbReference type="EMBL" id="DPXL01000122">
    <property type="protein sequence ID" value="HCM31790.1"/>
    <property type="molecule type" value="Genomic_DNA"/>
</dbReference>
<proteinExistence type="inferred from homology"/>
<evidence type="ECO:0000256" key="3">
    <source>
        <dbReference type="ARBA" id="ARBA00022475"/>
    </source>
</evidence>
<organism evidence="9 10">
    <name type="scientific">Acinetobacter radioresistens</name>
    <dbReference type="NCBI Taxonomy" id="40216"/>
    <lineage>
        <taxon>Bacteria</taxon>
        <taxon>Pseudomonadati</taxon>
        <taxon>Pseudomonadota</taxon>
        <taxon>Gammaproteobacteria</taxon>
        <taxon>Moraxellales</taxon>
        <taxon>Moraxellaceae</taxon>
        <taxon>Acinetobacter</taxon>
    </lineage>
</organism>
<dbReference type="PRINTS" id="PR01837">
    <property type="entry name" value="MGTCSAPBPROT"/>
</dbReference>
<feature type="transmembrane region" description="Helical" evidence="7">
    <location>
        <begin position="29"/>
        <end position="47"/>
    </location>
</feature>
<dbReference type="PANTHER" id="PTHR33778">
    <property type="entry name" value="PROTEIN MGTC"/>
    <property type="match status" value="1"/>
</dbReference>
<dbReference type="InterPro" id="IPR003416">
    <property type="entry name" value="MgtC/SapB/SrpB/YhiD_fam"/>
</dbReference>
<comment type="subcellular location">
    <subcellularLocation>
        <location evidence="7">Cell inner membrane</location>
        <topology evidence="7">Multi-pass membrane protein</topology>
    </subcellularLocation>
    <subcellularLocation>
        <location evidence="1">Cell membrane</location>
        <topology evidence="1">Multi-pass membrane protein</topology>
    </subcellularLocation>
</comment>
<dbReference type="Proteomes" id="UP000262257">
    <property type="component" value="Unassembled WGS sequence"/>
</dbReference>
<feature type="transmembrane region" description="Helical" evidence="7">
    <location>
        <begin position="59"/>
        <end position="76"/>
    </location>
</feature>
<dbReference type="InterPro" id="IPR049177">
    <property type="entry name" value="MgtC_SapB_SrpB_YhiD_N"/>
</dbReference>
<evidence type="ECO:0000313" key="10">
    <source>
        <dbReference type="Proteomes" id="UP000262257"/>
    </source>
</evidence>
<sequence length="207" mass="23333">MDSELYYLLCAAAIGAVIGLEREYKNKTAGLRTMIMVSMASCLFTILSRQIGEVSDDRIAANILTGLGFLCAGVIFKDENRISGITTATTIWMVAALGMAIGAGYIALGLYGTILVLLILSLLTYLEKMVEEFNLIRDYKMICHYEQGLSHYYEQLFKQYGLKAKHVLQVLKSDEIILHWNISGKRQRHDLLVEELSQDPRIKRLSF</sequence>
<evidence type="ECO:0000256" key="7">
    <source>
        <dbReference type="RuleBase" id="RU365041"/>
    </source>
</evidence>
<protein>
    <recommendedName>
        <fullName evidence="7">Protein MgtC</fullName>
    </recommendedName>
</protein>
<dbReference type="PANTHER" id="PTHR33778:SF1">
    <property type="entry name" value="MAGNESIUM TRANSPORTER YHID-RELATED"/>
    <property type="match status" value="1"/>
</dbReference>
<feature type="transmembrane region" description="Helical" evidence="7">
    <location>
        <begin position="83"/>
        <end position="102"/>
    </location>
</feature>
<evidence type="ECO:0000256" key="1">
    <source>
        <dbReference type="ARBA" id="ARBA00004651"/>
    </source>
</evidence>
<reference evidence="9 10" key="1">
    <citation type="journal article" date="2018" name="Nat. Biotechnol.">
        <title>A standardized bacterial taxonomy based on genome phylogeny substantially revises the tree of life.</title>
        <authorList>
            <person name="Parks D.H."/>
            <person name="Chuvochina M."/>
            <person name="Waite D.W."/>
            <person name="Rinke C."/>
            <person name="Skarshewski A."/>
            <person name="Chaumeil P.A."/>
            <person name="Hugenholtz P."/>
        </authorList>
    </citation>
    <scope>NUCLEOTIDE SEQUENCE [LARGE SCALE GENOMIC DNA]</scope>
    <source>
        <strain evidence="9">UBA10045</strain>
    </source>
</reference>
<evidence type="ECO:0000256" key="4">
    <source>
        <dbReference type="ARBA" id="ARBA00022692"/>
    </source>
</evidence>
<keyword evidence="5 7" id="KW-1133">Transmembrane helix</keyword>
<evidence type="ECO:0000256" key="5">
    <source>
        <dbReference type="ARBA" id="ARBA00022989"/>
    </source>
</evidence>
<accession>A0A3A4CJE2</accession>
<keyword evidence="4 7" id="KW-0812">Transmembrane</keyword>
<feature type="domain" description="MgtC/SapB/SrpB/YhiD N-terminal" evidence="8">
    <location>
        <begin position="8"/>
        <end position="128"/>
    </location>
</feature>
<comment type="similarity">
    <text evidence="2 7">Belongs to the MgtC/SapB family.</text>
</comment>
<evidence type="ECO:0000259" key="8">
    <source>
        <dbReference type="Pfam" id="PF02308"/>
    </source>
</evidence>
<dbReference type="AlphaFoldDB" id="A0A3A4CJE2"/>
<dbReference type="RefSeq" id="WP_101161213.1">
    <property type="nucleotide sequence ID" value="NZ_CP038022.1"/>
</dbReference>
<keyword evidence="6 7" id="KW-0472">Membrane</keyword>
<gene>
    <name evidence="9" type="ORF">DIC32_09945</name>
</gene>
<feature type="transmembrane region" description="Helical" evidence="7">
    <location>
        <begin position="6"/>
        <end position="22"/>
    </location>
</feature>
<dbReference type="GO" id="GO:0005886">
    <property type="term" value="C:plasma membrane"/>
    <property type="evidence" value="ECO:0007669"/>
    <property type="project" value="UniProtKB-SubCell"/>
</dbReference>
<dbReference type="Pfam" id="PF02308">
    <property type="entry name" value="MgtC"/>
    <property type="match status" value="1"/>
</dbReference>
<evidence type="ECO:0000256" key="2">
    <source>
        <dbReference type="ARBA" id="ARBA00009298"/>
    </source>
</evidence>